<proteinExistence type="predicted"/>
<feature type="region of interest" description="Disordered" evidence="1">
    <location>
        <begin position="1"/>
        <end position="43"/>
    </location>
</feature>
<dbReference type="EMBL" id="CP003563">
    <property type="protein sequence ID" value="AFL50513.1"/>
    <property type="molecule type" value="Genomic_DNA"/>
</dbReference>
<sequence>MRKITGREPVAVLSENENHPLDAHRSDHDPDTIHQTAAPIQQN</sequence>
<gene>
    <name evidence="2" type="ORF">USDA257_c19260</name>
</gene>
<evidence type="ECO:0000256" key="1">
    <source>
        <dbReference type="SAM" id="MobiDB-lite"/>
    </source>
</evidence>
<evidence type="ECO:0000313" key="2">
    <source>
        <dbReference type="EMBL" id="AFL50513.1"/>
    </source>
</evidence>
<dbReference type="STRING" id="1185652.USDA257_c19260"/>
<protein>
    <submittedName>
        <fullName evidence="2">Uncharacterized protein</fullName>
    </submittedName>
</protein>
<accession>I3X3Q7</accession>
<dbReference type="PATRIC" id="fig|1185652.3.peg.1993"/>
<evidence type="ECO:0000313" key="3">
    <source>
        <dbReference type="Proteomes" id="UP000006180"/>
    </source>
</evidence>
<dbReference type="AlphaFoldDB" id="I3X3Q7"/>
<feature type="compositionally biased region" description="Polar residues" evidence="1">
    <location>
        <begin position="33"/>
        <end position="43"/>
    </location>
</feature>
<dbReference type="KEGG" id="sfd:USDA257_c19260"/>
<dbReference type="Proteomes" id="UP000006180">
    <property type="component" value="Chromosome"/>
</dbReference>
<feature type="compositionally biased region" description="Basic and acidic residues" evidence="1">
    <location>
        <begin position="16"/>
        <end position="32"/>
    </location>
</feature>
<organism evidence="2 3">
    <name type="scientific">Sinorhizobium fredii (strain USDA 257)</name>
    <dbReference type="NCBI Taxonomy" id="1185652"/>
    <lineage>
        <taxon>Bacteria</taxon>
        <taxon>Pseudomonadati</taxon>
        <taxon>Pseudomonadota</taxon>
        <taxon>Alphaproteobacteria</taxon>
        <taxon>Hyphomicrobiales</taxon>
        <taxon>Rhizobiaceae</taxon>
        <taxon>Sinorhizobium/Ensifer group</taxon>
        <taxon>Sinorhizobium</taxon>
    </lineage>
</organism>
<reference evidence="2 3" key="1">
    <citation type="journal article" date="2012" name="J. Bacteriol.">
        <title>Complete genome sequence of the broad-host-range strain Sinorhizobium fredii USDA257.</title>
        <authorList>
            <person name="Schuldes J."/>
            <person name="Rodriguez Orbegoso M."/>
            <person name="Schmeisser C."/>
            <person name="Krishnan H.B."/>
            <person name="Daniel R."/>
            <person name="Streit W.R."/>
        </authorList>
    </citation>
    <scope>NUCLEOTIDE SEQUENCE [LARGE SCALE GENOMIC DNA]</scope>
    <source>
        <strain evidence="2 3">USDA 257</strain>
    </source>
</reference>
<name>I3X3Q7_SINF2</name>
<dbReference type="HOGENOM" id="CLU_3239653_0_0_5"/>